<proteinExistence type="predicted"/>
<protein>
    <submittedName>
        <fullName evidence="1">Uncharacterized protein</fullName>
    </submittedName>
</protein>
<reference evidence="1" key="1">
    <citation type="submission" date="2014-11" db="EMBL/GenBank/DDBJ databases">
        <authorList>
            <person name="Amaro Gonzalez C."/>
        </authorList>
    </citation>
    <scope>NUCLEOTIDE SEQUENCE</scope>
</reference>
<dbReference type="AlphaFoldDB" id="A0A0E9VE41"/>
<sequence>MKRSVVEICVQFSPRGTGAQSSWIGLNSLLNIEFFSLLTLGEEGPR</sequence>
<organism evidence="1">
    <name type="scientific">Anguilla anguilla</name>
    <name type="common">European freshwater eel</name>
    <name type="synonym">Muraena anguilla</name>
    <dbReference type="NCBI Taxonomy" id="7936"/>
    <lineage>
        <taxon>Eukaryota</taxon>
        <taxon>Metazoa</taxon>
        <taxon>Chordata</taxon>
        <taxon>Craniata</taxon>
        <taxon>Vertebrata</taxon>
        <taxon>Euteleostomi</taxon>
        <taxon>Actinopterygii</taxon>
        <taxon>Neopterygii</taxon>
        <taxon>Teleostei</taxon>
        <taxon>Anguilliformes</taxon>
        <taxon>Anguillidae</taxon>
        <taxon>Anguilla</taxon>
    </lineage>
</organism>
<evidence type="ECO:0000313" key="1">
    <source>
        <dbReference type="EMBL" id="JAH76266.1"/>
    </source>
</evidence>
<accession>A0A0E9VE41</accession>
<reference evidence="1" key="2">
    <citation type="journal article" date="2015" name="Fish Shellfish Immunol.">
        <title>Early steps in the European eel (Anguilla anguilla)-Vibrio vulnificus interaction in the gills: Role of the RtxA13 toxin.</title>
        <authorList>
            <person name="Callol A."/>
            <person name="Pajuelo D."/>
            <person name="Ebbesson L."/>
            <person name="Teles M."/>
            <person name="MacKenzie S."/>
            <person name="Amaro C."/>
        </authorList>
    </citation>
    <scope>NUCLEOTIDE SEQUENCE</scope>
</reference>
<name>A0A0E9VE41_ANGAN</name>
<dbReference type="EMBL" id="GBXM01032311">
    <property type="protein sequence ID" value="JAH76266.1"/>
    <property type="molecule type" value="Transcribed_RNA"/>
</dbReference>